<dbReference type="AlphaFoldDB" id="A0A133KPD4"/>
<comment type="caution">
    <text evidence="1">The sequence shown here is derived from an EMBL/GenBank/DDBJ whole genome shotgun (WGS) entry which is preliminary data.</text>
</comment>
<proteinExistence type="predicted"/>
<evidence type="ECO:0000313" key="2">
    <source>
        <dbReference type="Proteomes" id="UP000070376"/>
    </source>
</evidence>
<reference evidence="2" key="1">
    <citation type="submission" date="2016-01" db="EMBL/GenBank/DDBJ databases">
        <authorList>
            <person name="Mitreva M."/>
            <person name="Pepin K.H."/>
            <person name="Mihindukulasuriya K.A."/>
            <person name="Fulton R."/>
            <person name="Fronick C."/>
            <person name="O'Laughlin M."/>
            <person name="Miner T."/>
            <person name="Herter B."/>
            <person name="Rosa B.A."/>
            <person name="Cordes M."/>
            <person name="Tomlinson C."/>
            <person name="Wollam A."/>
            <person name="Palsikar V.B."/>
            <person name="Mardis E.R."/>
            <person name="Wilson R.K."/>
        </authorList>
    </citation>
    <scope>NUCLEOTIDE SEQUENCE [LARGE SCALE GENOMIC DNA]</scope>
    <source>
        <strain evidence="2">GED7749B</strain>
    </source>
</reference>
<evidence type="ECO:0000313" key="1">
    <source>
        <dbReference type="EMBL" id="KWZ81559.1"/>
    </source>
</evidence>
<dbReference type="PATRIC" id="fig|1398.22.peg.1976"/>
<name>A0A133KPD4_HEYCO</name>
<accession>A0A133KPD4</accession>
<sequence length="60" mass="7112">MASFKPINELPSELDVCLLNSEHFLLRFHFSMVDFKKIVIAFTFWGQKKQLSKNVQNIWP</sequence>
<gene>
    <name evidence="1" type="ORF">HMPREF3213_01974</name>
</gene>
<organism evidence="1 2">
    <name type="scientific">Heyndrickxia coagulans</name>
    <name type="common">Weizmannia coagulans</name>
    <dbReference type="NCBI Taxonomy" id="1398"/>
    <lineage>
        <taxon>Bacteria</taxon>
        <taxon>Bacillati</taxon>
        <taxon>Bacillota</taxon>
        <taxon>Bacilli</taxon>
        <taxon>Bacillales</taxon>
        <taxon>Bacillaceae</taxon>
        <taxon>Heyndrickxia</taxon>
    </lineage>
</organism>
<dbReference type="EMBL" id="LRPN01000072">
    <property type="protein sequence ID" value="KWZ81559.1"/>
    <property type="molecule type" value="Genomic_DNA"/>
</dbReference>
<protein>
    <submittedName>
        <fullName evidence="1">Uncharacterized protein</fullName>
    </submittedName>
</protein>
<dbReference type="Proteomes" id="UP000070376">
    <property type="component" value="Unassembled WGS sequence"/>
</dbReference>